<protein>
    <submittedName>
        <fullName evidence="1">DUF2935 domain-containing protein</fullName>
    </submittedName>
</protein>
<dbReference type="Pfam" id="PF11155">
    <property type="entry name" value="DUF2935"/>
    <property type="match status" value="2"/>
</dbReference>
<dbReference type="EMBL" id="QXIR01000002">
    <property type="protein sequence ID" value="RIW38423.1"/>
    <property type="molecule type" value="Genomic_DNA"/>
</dbReference>
<organism evidence="1 2">
    <name type="scientific">Bacillus salacetis</name>
    <dbReference type="NCBI Taxonomy" id="2315464"/>
    <lineage>
        <taxon>Bacteria</taxon>
        <taxon>Bacillati</taxon>
        <taxon>Bacillota</taxon>
        <taxon>Bacilli</taxon>
        <taxon>Bacillales</taxon>
        <taxon>Bacillaceae</taxon>
        <taxon>Bacillus</taxon>
    </lineage>
</organism>
<sequence length="270" mass="31019">MSRNGLEDKALFEHRFWLQILGDHARFIHDTLSPTEKEEIQHADQFISVMDQLLQMSRQPLSGQKLDDLNKMAAKQAEKMRTFKLSLIKKKLTGKVIIGLGETFINHMVNELEEYLTILDHLLRNEGVPDFHPVHHHLLWLSDAAGHAGAINDELDLSEKKLKHKGSSFQKDFEAFYLKSIELAGYLRTGLSEFPALSKFNQDVELEMKIFRNFLAELEEWEMNNQLLGSFSALMADHMGREECYYLVKLYESAGTQLPNCDPTSPRVTA</sequence>
<reference evidence="1 2" key="1">
    <citation type="submission" date="2018-09" db="EMBL/GenBank/DDBJ databases">
        <title>Bacillus saliacetes sp. nov., isolated from Thai shrimp paste (Ka-pi).</title>
        <authorList>
            <person name="Daroonpunt R."/>
            <person name="Tanasupawat S."/>
            <person name="Yiamsombut S."/>
        </authorList>
    </citation>
    <scope>NUCLEOTIDE SEQUENCE [LARGE SCALE GENOMIC DNA]</scope>
    <source>
        <strain evidence="1 2">SKP7-4</strain>
    </source>
</reference>
<gene>
    <name evidence="1" type="ORF">D3H55_02485</name>
</gene>
<proteinExistence type="predicted"/>
<accession>A0A3A1RBW2</accession>
<comment type="caution">
    <text evidence="1">The sequence shown here is derived from an EMBL/GenBank/DDBJ whole genome shotgun (WGS) entry which is preliminary data.</text>
</comment>
<name>A0A3A1RBW2_9BACI</name>
<evidence type="ECO:0000313" key="1">
    <source>
        <dbReference type="EMBL" id="RIW38423.1"/>
    </source>
</evidence>
<dbReference type="Gene3D" id="1.20.1260.120">
    <property type="entry name" value="Protein of unknown function DUF2935"/>
    <property type="match status" value="1"/>
</dbReference>
<keyword evidence="2" id="KW-1185">Reference proteome</keyword>
<dbReference type="Proteomes" id="UP000265801">
    <property type="component" value="Unassembled WGS sequence"/>
</dbReference>
<dbReference type="SUPFAM" id="SSF158430">
    <property type="entry name" value="Bacillus cereus metalloprotein-like"/>
    <property type="match status" value="2"/>
</dbReference>
<dbReference type="OrthoDB" id="1633927at2"/>
<dbReference type="RefSeq" id="WP_119545321.1">
    <property type="nucleotide sequence ID" value="NZ_QXIR01000002.1"/>
</dbReference>
<dbReference type="AlphaFoldDB" id="A0A3A1RBW2"/>
<dbReference type="InterPro" id="IPR021328">
    <property type="entry name" value="CotB-like"/>
</dbReference>
<evidence type="ECO:0000313" key="2">
    <source>
        <dbReference type="Proteomes" id="UP000265801"/>
    </source>
</evidence>